<dbReference type="GO" id="GO:0043005">
    <property type="term" value="C:neuron projection"/>
    <property type="evidence" value="ECO:0007669"/>
    <property type="project" value="TreeGrafter"/>
</dbReference>
<organism evidence="11 12">
    <name type="scientific">Mizuhopecten yessoensis</name>
    <name type="common">Japanese scallop</name>
    <name type="synonym">Patinopecten yessoensis</name>
    <dbReference type="NCBI Taxonomy" id="6573"/>
    <lineage>
        <taxon>Eukaryota</taxon>
        <taxon>Metazoa</taxon>
        <taxon>Spiralia</taxon>
        <taxon>Lophotrochozoa</taxon>
        <taxon>Mollusca</taxon>
        <taxon>Bivalvia</taxon>
        <taxon>Autobranchia</taxon>
        <taxon>Pteriomorphia</taxon>
        <taxon>Pectinida</taxon>
        <taxon>Pectinoidea</taxon>
        <taxon>Pectinidae</taxon>
        <taxon>Mizuhopecten</taxon>
    </lineage>
</organism>
<gene>
    <name evidence="11" type="ORF">KP79_PYT00837</name>
</gene>
<feature type="compositionally biased region" description="Basic residues" evidence="8">
    <location>
        <begin position="359"/>
        <end position="368"/>
    </location>
</feature>
<keyword evidence="4" id="KW-0256">Endoplasmic reticulum</keyword>
<dbReference type="GO" id="GO:0007271">
    <property type="term" value="P:synaptic transmission, cholinergic"/>
    <property type="evidence" value="ECO:0007669"/>
    <property type="project" value="TreeGrafter"/>
</dbReference>
<feature type="transmembrane region" description="Helical" evidence="9">
    <location>
        <begin position="15"/>
        <end position="32"/>
    </location>
</feature>
<feature type="region of interest" description="Disordered" evidence="8">
    <location>
        <begin position="138"/>
        <end position="177"/>
    </location>
</feature>
<dbReference type="InterPro" id="IPR026160">
    <property type="entry name" value="Ric3"/>
</dbReference>
<feature type="region of interest" description="Disordered" evidence="8">
    <location>
        <begin position="236"/>
        <end position="368"/>
    </location>
</feature>
<keyword evidence="7" id="KW-0175">Coiled coil</keyword>
<dbReference type="PANTHER" id="PTHR21723">
    <property type="entry name" value="RESISTANCE TO INHIBITORS OF CHOLINESTERASE PROTEIN 3 RIC3"/>
    <property type="match status" value="1"/>
</dbReference>
<proteinExistence type="inferred from homology"/>
<feature type="region of interest" description="Disordered" evidence="8">
    <location>
        <begin position="54"/>
        <end position="92"/>
    </location>
</feature>
<feature type="compositionally biased region" description="Basic and acidic residues" evidence="8">
    <location>
        <begin position="291"/>
        <end position="334"/>
    </location>
</feature>
<feature type="transmembrane region" description="Helical" evidence="9">
    <location>
        <begin position="109"/>
        <end position="130"/>
    </location>
</feature>
<name>A0A210QPQ1_MIZYE</name>
<keyword evidence="3 9" id="KW-0812">Transmembrane</keyword>
<feature type="compositionally biased region" description="Acidic residues" evidence="8">
    <location>
        <begin position="335"/>
        <end position="355"/>
    </location>
</feature>
<evidence type="ECO:0000256" key="4">
    <source>
        <dbReference type="ARBA" id="ARBA00022824"/>
    </source>
</evidence>
<evidence type="ECO:0000256" key="8">
    <source>
        <dbReference type="SAM" id="MobiDB-lite"/>
    </source>
</evidence>
<dbReference type="OrthoDB" id="10070774at2759"/>
<dbReference type="GO" id="GO:0043025">
    <property type="term" value="C:neuronal cell body"/>
    <property type="evidence" value="ECO:0007669"/>
    <property type="project" value="TreeGrafter"/>
</dbReference>
<feature type="compositionally biased region" description="Basic and acidic residues" evidence="8">
    <location>
        <begin position="267"/>
        <end position="277"/>
    </location>
</feature>
<reference evidence="11 12" key="1">
    <citation type="journal article" date="2017" name="Nat. Ecol. Evol.">
        <title>Scallop genome provides insights into evolution of bilaterian karyotype and development.</title>
        <authorList>
            <person name="Wang S."/>
            <person name="Zhang J."/>
            <person name="Jiao W."/>
            <person name="Li J."/>
            <person name="Xun X."/>
            <person name="Sun Y."/>
            <person name="Guo X."/>
            <person name="Huan P."/>
            <person name="Dong B."/>
            <person name="Zhang L."/>
            <person name="Hu X."/>
            <person name="Sun X."/>
            <person name="Wang J."/>
            <person name="Zhao C."/>
            <person name="Wang Y."/>
            <person name="Wang D."/>
            <person name="Huang X."/>
            <person name="Wang R."/>
            <person name="Lv J."/>
            <person name="Li Y."/>
            <person name="Zhang Z."/>
            <person name="Liu B."/>
            <person name="Lu W."/>
            <person name="Hui Y."/>
            <person name="Liang J."/>
            <person name="Zhou Z."/>
            <person name="Hou R."/>
            <person name="Li X."/>
            <person name="Liu Y."/>
            <person name="Li H."/>
            <person name="Ning X."/>
            <person name="Lin Y."/>
            <person name="Zhao L."/>
            <person name="Xing Q."/>
            <person name="Dou J."/>
            <person name="Li Y."/>
            <person name="Mao J."/>
            <person name="Guo H."/>
            <person name="Dou H."/>
            <person name="Li T."/>
            <person name="Mu C."/>
            <person name="Jiang W."/>
            <person name="Fu Q."/>
            <person name="Fu X."/>
            <person name="Miao Y."/>
            <person name="Liu J."/>
            <person name="Yu Q."/>
            <person name="Li R."/>
            <person name="Liao H."/>
            <person name="Li X."/>
            <person name="Kong Y."/>
            <person name="Jiang Z."/>
            <person name="Chourrout D."/>
            <person name="Li R."/>
            <person name="Bao Z."/>
        </authorList>
    </citation>
    <scope>NUCLEOTIDE SEQUENCE [LARGE SCALE GENOMIC DNA]</scope>
    <source>
        <strain evidence="11 12">PY_sf001</strain>
    </source>
</reference>
<evidence type="ECO:0000256" key="9">
    <source>
        <dbReference type="SAM" id="Phobius"/>
    </source>
</evidence>
<dbReference type="GO" id="GO:0005789">
    <property type="term" value="C:endoplasmic reticulum membrane"/>
    <property type="evidence" value="ECO:0007669"/>
    <property type="project" value="UniProtKB-SubCell"/>
</dbReference>
<dbReference type="Pfam" id="PF15361">
    <property type="entry name" value="RIC3"/>
    <property type="match status" value="1"/>
</dbReference>
<feature type="domain" description="Resistance to inhibitors of cholinesterase protein 3 N-terminal" evidence="10">
    <location>
        <begin position="24"/>
        <end position="227"/>
    </location>
</feature>
<comment type="similarity">
    <text evidence="2">Belongs to the ric-3 family.</text>
</comment>
<dbReference type="GO" id="GO:0045202">
    <property type="term" value="C:synapse"/>
    <property type="evidence" value="ECO:0007669"/>
    <property type="project" value="GOC"/>
</dbReference>
<dbReference type="GO" id="GO:0034394">
    <property type="term" value="P:protein localization to cell surface"/>
    <property type="evidence" value="ECO:0007669"/>
    <property type="project" value="TreeGrafter"/>
</dbReference>
<evidence type="ECO:0000256" key="3">
    <source>
        <dbReference type="ARBA" id="ARBA00022692"/>
    </source>
</evidence>
<dbReference type="STRING" id="6573.A0A210QPQ1"/>
<evidence type="ECO:0000256" key="7">
    <source>
        <dbReference type="SAM" id="Coils"/>
    </source>
</evidence>
<comment type="subcellular location">
    <subcellularLocation>
        <location evidence="1">Endoplasmic reticulum membrane</location>
    </subcellularLocation>
</comment>
<dbReference type="PANTHER" id="PTHR21723:SF3">
    <property type="entry name" value="PROTEIN RIC-3"/>
    <property type="match status" value="1"/>
</dbReference>
<feature type="compositionally biased region" description="Basic and acidic residues" evidence="8">
    <location>
        <begin position="138"/>
        <end position="151"/>
    </location>
</feature>
<keyword evidence="12" id="KW-1185">Reference proteome</keyword>
<protein>
    <submittedName>
        <fullName evidence="11">Resistance to inhibitors of cholinesterase protein 3</fullName>
    </submittedName>
</protein>
<evidence type="ECO:0000313" key="12">
    <source>
        <dbReference type="Proteomes" id="UP000242188"/>
    </source>
</evidence>
<comment type="caution">
    <text evidence="11">The sequence shown here is derived from an EMBL/GenBank/DDBJ whole genome shotgun (WGS) entry which is preliminary data.</text>
</comment>
<keyword evidence="6 9" id="KW-0472">Membrane</keyword>
<dbReference type="InterPro" id="IPR032763">
    <property type="entry name" value="RIC3_N"/>
</dbReference>
<keyword evidence="5 9" id="KW-1133">Transmembrane helix</keyword>
<evidence type="ECO:0000313" key="11">
    <source>
        <dbReference type="EMBL" id="OWF50713.1"/>
    </source>
</evidence>
<evidence type="ECO:0000256" key="6">
    <source>
        <dbReference type="ARBA" id="ARBA00023136"/>
    </source>
</evidence>
<dbReference type="EMBL" id="NEDP02002495">
    <property type="protein sequence ID" value="OWF50713.1"/>
    <property type="molecule type" value="Genomic_DNA"/>
</dbReference>
<evidence type="ECO:0000256" key="5">
    <source>
        <dbReference type="ARBA" id="ARBA00022989"/>
    </source>
</evidence>
<dbReference type="Proteomes" id="UP000242188">
    <property type="component" value="Unassembled WGS sequence"/>
</dbReference>
<feature type="coiled-coil region" evidence="7">
    <location>
        <begin position="188"/>
        <end position="228"/>
    </location>
</feature>
<evidence type="ECO:0000256" key="2">
    <source>
        <dbReference type="ARBA" id="ARBA00008538"/>
    </source>
</evidence>
<sequence>MISNDGPVVGGTSNVRMIISVLIIVGCFTVIYPRFFHPVVLKVLGIAPEPSVKRQPEYPPHRNFGDQGPSSKTVPDDMKRHMRPGPHPGMRASAEMNNQKHASGGRGGIMGMVLPMYAVGIVVYLIYTLFKVFNKQGKGDIRRRQQAEQQRRGLAYSGELGSGERNTQPGREPTPLGEFYGESPEEKLANIEDVLNKAEDKHINEKQMQDLQSRLQETEKQMANILKAMNTVSTKVVETTTEGQTNKIREKDNKSSDSSPDISSYEVIDKSKGDKSKSSSPEVDTLTAGEMVKEEEGEKAGGQAEKPEGESEEKKEKDEAEKPEGESEEKKERDEAEIEEVLLEDKKDEEEEEGESSVRKRKTHPVSD</sequence>
<accession>A0A210QPQ1</accession>
<dbReference type="AlphaFoldDB" id="A0A210QPQ1"/>
<evidence type="ECO:0000259" key="10">
    <source>
        <dbReference type="Pfam" id="PF15361"/>
    </source>
</evidence>
<feature type="compositionally biased region" description="Basic and acidic residues" evidence="8">
    <location>
        <begin position="54"/>
        <end position="64"/>
    </location>
</feature>
<evidence type="ECO:0000256" key="1">
    <source>
        <dbReference type="ARBA" id="ARBA00004586"/>
    </source>
</evidence>